<gene>
    <name evidence="9" type="ORF">Acr_27g0001510</name>
</gene>
<dbReference type="SUPFAM" id="SSF101936">
    <property type="entry name" value="DNA-binding pseudobarrel domain"/>
    <property type="match status" value="1"/>
</dbReference>
<evidence type="ECO:0000259" key="8">
    <source>
        <dbReference type="PROSITE" id="PS50863"/>
    </source>
</evidence>
<evidence type="ECO:0000256" key="3">
    <source>
        <dbReference type="ARBA" id="ARBA00023125"/>
    </source>
</evidence>
<keyword evidence="10" id="KW-1185">Reference proteome</keyword>
<feature type="coiled-coil region" evidence="6">
    <location>
        <begin position="685"/>
        <end position="733"/>
    </location>
</feature>
<dbReference type="AlphaFoldDB" id="A0A7J0H5R3"/>
<name>A0A7J0H5R3_9ERIC</name>
<dbReference type="GO" id="GO:0003677">
    <property type="term" value="F:DNA binding"/>
    <property type="evidence" value="ECO:0007669"/>
    <property type="project" value="UniProtKB-KW"/>
</dbReference>
<comment type="subcellular location">
    <subcellularLocation>
        <location evidence="1">Nucleus</location>
    </subcellularLocation>
</comment>
<keyword evidence="2" id="KW-0805">Transcription regulation</keyword>
<dbReference type="SUPFAM" id="SSF53474">
    <property type="entry name" value="alpha/beta-Hydrolases"/>
    <property type="match status" value="1"/>
</dbReference>
<evidence type="ECO:0000256" key="7">
    <source>
        <dbReference type="SAM" id="MobiDB-lite"/>
    </source>
</evidence>
<dbReference type="PANTHER" id="PTHR12265">
    <property type="entry name" value="TRANSMEMBRANE PROTEIN 53"/>
    <property type="match status" value="1"/>
</dbReference>
<evidence type="ECO:0000256" key="5">
    <source>
        <dbReference type="ARBA" id="ARBA00023242"/>
    </source>
</evidence>
<feature type="domain" description="TF-B3" evidence="8">
    <location>
        <begin position="384"/>
        <end position="475"/>
    </location>
</feature>
<dbReference type="Proteomes" id="UP000585474">
    <property type="component" value="Unassembled WGS sequence"/>
</dbReference>
<dbReference type="InterPro" id="IPR008547">
    <property type="entry name" value="DUF829_TMEM53"/>
</dbReference>
<dbReference type="Gene3D" id="2.40.330.10">
    <property type="entry name" value="DNA-binding pseudobarrel domain"/>
    <property type="match status" value="1"/>
</dbReference>
<comment type="caution">
    <text evidence="9">The sequence shown here is derived from an EMBL/GenBank/DDBJ whole genome shotgun (WGS) entry which is preliminary data.</text>
</comment>
<dbReference type="PROSITE" id="PS50863">
    <property type="entry name" value="B3"/>
    <property type="match status" value="1"/>
</dbReference>
<keyword evidence="5" id="KW-0539">Nucleus</keyword>
<dbReference type="InterPro" id="IPR015300">
    <property type="entry name" value="DNA-bd_pseudobarrel_sf"/>
</dbReference>
<sequence>MGVKHIIVGEFFVMGFKHIIVGRATSLAFAVLDELAEELRTSPCPVVLAAFSGGSKACMYKVFQVIEGACEVQLSLDDTRLIRNCISGHIYDSSPVDFTSDMGTRFTLHPTILRMPGAAKLVSSIAKGFASGLDALFLTKVGSHRTEYWQTLYSSVSLGAPFLILCSENDDLAPYPAIYSFVAQRLQVLGGSVELVKWTRSPHVGHFEHYPIQYRVAVTKLLEQAVSVYSEKGQRLGERNYMEGTHDQISEVICDLQKAAVESNRSFRRVASARMTFFPRQVQQIATVLENPDLYKMSTRKDLFIHRTLQITERKPLEAKKKLFRKKPSAFKTTTKKVISHNPKKPKSESKGTIISNDSIQTNSSVMKRAQEVQANLAAKFPSFVKLMLQSHVTGGFWLSFPKQFSDLHLPKHDDTVILVDESDEQHKVKYLVEKNGLSAGWRGFAIAHKLLERDVLVFQLVQHCKFKVYIVRANGLTEIDGAIGLLILDASVKPMDVDQTEKGMTFYSEEGEKCSEPLAVDFHQCNAEENGMVTLSTVAEQSGNDIDEFGSEVLEGIRFSESSVDFKDINSIENFTILVHGLVIDSEIPPHLQSKYYDLCCSQNAFLHDRLLDGLNCKLAAGIICETVNIADAIRASKLTTSRDNFTTWDNTLKAFEKLGMNVEFLCARLDRLVSFAFDVERVLGSKRLERVQAEEEIRTLEAKLLQVKESMQNLDEEIEGLKGKNKTLEVKFREEANAPW</sequence>
<dbReference type="Pfam" id="PF02362">
    <property type="entry name" value="B3"/>
    <property type="match status" value="1"/>
</dbReference>
<keyword evidence="6" id="KW-0175">Coiled coil</keyword>
<dbReference type="PANTHER" id="PTHR12265:SF9">
    <property type="entry name" value="DUF829 DOMAIN PROTEIN"/>
    <property type="match status" value="1"/>
</dbReference>
<dbReference type="InterPro" id="IPR029058">
    <property type="entry name" value="AB_hydrolase_fold"/>
</dbReference>
<evidence type="ECO:0000256" key="6">
    <source>
        <dbReference type="SAM" id="Coils"/>
    </source>
</evidence>
<evidence type="ECO:0000256" key="1">
    <source>
        <dbReference type="ARBA" id="ARBA00004123"/>
    </source>
</evidence>
<organism evidence="9 10">
    <name type="scientific">Actinidia rufa</name>
    <dbReference type="NCBI Taxonomy" id="165716"/>
    <lineage>
        <taxon>Eukaryota</taxon>
        <taxon>Viridiplantae</taxon>
        <taxon>Streptophyta</taxon>
        <taxon>Embryophyta</taxon>
        <taxon>Tracheophyta</taxon>
        <taxon>Spermatophyta</taxon>
        <taxon>Magnoliopsida</taxon>
        <taxon>eudicotyledons</taxon>
        <taxon>Gunneridae</taxon>
        <taxon>Pentapetalae</taxon>
        <taxon>asterids</taxon>
        <taxon>Ericales</taxon>
        <taxon>Actinidiaceae</taxon>
        <taxon>Actinidia</taxon>
    </lineage>
</organism>
<dbReference type="GO" id="GO:0005634">
    <property type="term" value="C:nucleus"/>
    <property type="evidence" value="ECO:0007669"/>
    <property type="project" value="UniProtKB-SubCell"/>
</dbReference>
<dbReference type="Pfam" id="PF05705">
    <property type="entry name" value="DUF829"/>
    <property type="match status" value="1"/>
</dbReference>
<reference evidence="9 10" key="1">
    <citation type="submission" date="2019-07" db="EMBL/GenBank/DDBJ databases">
        <title>De Novo Assembly of kiwifruit Actinidia rufa.</title>
        <authorList>
            <person name="Sugita-Konishi S."/>
            <person name="Sato K."/>
            <person name="Mori E."/>
            <person name="Abe Y."/>
            <person name="Kisaki G."/>
            <person name="Hamano K."/>
            <person name="Suezawa K."/>
            <person name="Otani M."/>
            <person name="Fukuda T."/>
            <person name="Manabe T."/>
            <person name="Gomi K."/>
            <person name="Tabuchi M."/>
            <person name="Akimitsu K."/>
            <person name="Kataoka I."/>
        </authorList>
    </citation>
    <scope>NUCLEOTIDE SEQUENCE [LARGE SCALE GENOMIC DNA]</scope>
    <source>
        <strain evidence="10">cv. Fuchu</strain>
    </source>
</reference>
<keyword evidence="4" id="KW-0804">Transcription</keyword>
<dbReference type="SMART" id="SM01019">
    <property type="entry name" value="B3"/>
    <property type="match status" value="1"/>
</dbReference>
<evidence type="ECO:0000256" key="4">
    <source>
        <dbReference type="ARBA" id="ARBA00023163"/>
    </source>
</evidence>
<dbReference type="InterPro" id="IPR003340">
    <property type="entry name" value="B3_DNA-bd"/>
</dbReference>
<feature type="compositionally biased region" description="Basic residues" evidence="7">
    <location>
        <begin position="334"/>
        <end position="345"/>
    </location>
</feature>
<evidence type="ECO:0000256" key="2">
    <source>
        <dbReference type="ARBA" id="ARBA00023015"/>
    </source>
</evidence>
<dbReference type="EMBL" id="BJWL01000027">
    <property type="protein sequence ID" value="GFZ18412.1"/>
    <property type="molecule type" value="Genomic_DNA"/>
</dbReference>
<dbReference type="OrthoDB" id="77878at2759"/>
<evidence type="ECO:0000313" key="10">
    <source>
        <dbReference type="Proteomes" id="UP000585474"/>
    </source>
</evidence>
<dbReference type="CDD" id="cd10017">
    <property type="entry name" value="B3_DNA"/>
    <property type="match status" value="1"/>
</dbReference>
<protein>
    <submittedName>
        <fullName evidence="9">Peptide methionine sulfoxide reductase</fullName>
    </submittedName>
</protein>
<accession>A0A7J0H5R3</accession>
<evidence type="ECO:0000313" key="9">
    <source>
        <dbReference type="EMBL" id="GFZ18412.1"/>
    </source>
</evidence>
<proteinExistence type="predicted"/>
<feature type="region of interest" description="Disordered" evidence="7">
    <location>
        <begin position="334"/>
        <end position="356"/>
    </location>
</feature>
<keyword evidence="3" id="KW-0238">DNA-binding</keyword>